<evidence type="ECO:0000256" key="1">
    <source>
        <dbReference type="HAMAP-Rule" id="MF_00908"/>
    </source>
</evidence>
<keyword evidence="4" id="KW-1185">Reference proteome</keyword>
<dbReference type="InterPro" id="IPR033761">
    <property type="entry name" value="SeqA_N"/>
</dbReference>
<dbReference type="Gene3D" id="1.10.1220.10">
    <property type="entry name" value="Met repressor-like"/>
    <property type="match status" value="1"/>
</dbReference>
<dbReference type="EMBL" id="CP022011">
    <property type="protein sequence ID" value="QDJ14406.1"/>
    <property type="molecule type" value="Genomic_DNA"/>
</dbReference>
<dbReference type="Pfam" id="PF17206">
    <property type="entry name" value="SeqA_N"/>
    <property type="match status" value="1"/>
</dbReference>
<dbReference type="GO" id="GO:0032297">
    <property type="term" value="P:negative regulation of DNA-templated DNA replication initiation"/>
    <property type="evidence" value="ECO:0007669"/>
    <property type="project" value="UniProtKB-UniRule"/>
</dbReference>
<evidence type="ECO:0000256" key="2">
    <source>
        <dbReference type="PIRNR" id="PIRNR019401"/>
    </source>
</evidence>
<dbReference type="Gene3D" id="1.20.1380.10">
    <property type="entry name" value="Replication modulator SeqA, C-terminal DNA-binding domain"/>
    <property type="match status" value="1"/>
</dbReference>
<evidence type="ECO:0000313" key="3">
    <source>
        <dbReference type="EMBL" id="QDJ14406.1"/>
    </source>
</evidence>
<keyword evidence="1 2" id="KW-0236">DNA replication inhibitor</keyword>
<name>A0A8D4IZS9_9PAST</name>
<dbReference type="PIRSF" id="PIRSF019401">
    <property type="entry name" value="SeqA"/>
    <property type="match status" value="1"/>
</dbReference>
<dbReference type="InterPro" id="IPR005621">
    <property type="entry name" value="SeqA"/>
</dbReference>
<dbReference type="InterPro" id="IPR010985">
    <property type="entry name" value="Ribbon_hlx_hlx"/>
</dbReference>
<dbReference type="HAMAP" id="MF_00908">
    <property type="entry name" value="SeqA"/>
    <property type="match status" value="1"/>
</dbReference>
<dbReference type="NCBIfam" id="NF008389">
    <property type="entry name" value="PRK11187.1"/>
    <property type="match status" value="1"/>
</dbReference>
<keyword evidence="1 2" id="KW-0238">DNA-binding</keyword>
<dbReference type="RefSeq" id="WP_261919515.1">
    <property type="nucleotide sequence ID" value="NZ_CP022011.1"/>
</dbReference>
<comment type="subunit">
    <text evidence="1">Homodimer. Polymerizes to form helical filaments.</text>
</comment>
<reference evidence="3" key="1">
    <citation type="submission" date="2017-06" db="EMBL/GenBank/DDBJ databases">
        <title>Genome sequencing of pathogenic and non-pathogenic strains within Bisgaard taxon 40.</title>
        <authorList>
            <person name="Ladner J.T."/>
            <person name="Lovett S.P."/>
            <person name="Koroleva G."/>
            <person name="Lorch J.M."/>
        </authorList>
    </citation>
    <scope>NUCLEOTIDE SEQUENCE</scope>
    <source>
        <strain evidence="3">27576-1-I1</strain>
    </source>
</reference>
<sequence>MRTIEIDDELYQYLASNTRSIGEGASDILRRLLNLPPSASQAPLSTKKLAYQQEELPITLNTPTSITANEGIFPKIKKLSDDAINLSVKRVNTVLHSNTFQNENKTVNRFLLILTALYRSNPESFAQAVESIVGRSRTYFARDEATLLTTGNHTKPKQIPETPYWVITNTNSARKMLMLEGTMQAMQLPPQLIEQIKPYFVN</sequence>
<dbReference type="InterPro" id="IPR036835">
    <property type="entry name" value="SeqA_DNA-bd_C_sf"/>
</dbReference>
<comment type="caution">
    <text evidence="1">Lacks conserved residue(s) required for the propagation of feature annotation.</text>
</comment>
<dbReference type="GO" id="GO:0006355">
    <property type="term" value="P:regulation of DNA-templated transcription"/>
    <property type="evidence" value="ECO:0007669"/>
    <property type="project" value="InterPro"/>
</dbReference>
<dbReference type="AlphaFoldDB" id="A0A8D4IZS9"/>
<protein>
    <recommendedName>
        <fullName evidence="1 2">Negative modulator of initiation of replication</fullName>
    </recommendedName>
</protein>
<evidence type="ECO:0000313" key="4">
    <source>
        <dbReference type="Proteomes" id="UP000955338"/>
    </source>
</evidence>
<keyword evidence="1 2" id="KW-0963">Cytoplasm</keyword>
<dbReference type="Pfam" id="PF03925">
    <property type="entry name" value="SeqA"/>
    <property type="match status" value="1"/>
</dbReference>
<dbReference type="InterPro" id="IPR013321">
    <property type="entry name" value="Arc_rbn_hlx_hlx"/>
</dbReference>
<comment type="function">
    <text evidence="1 2">Negative regulator of replication initiation, which contributes to regulation of DNA replication and ensures that replication initiation occurs exactly once per chromosome per cell cycle. Binds to pairs of hemimethylated GATC sequences in the oriC region, thus preventing assembly of replication proteins and re-initiation at newly replicated origins. Repression is relieved when the region becomes fully methylated.</text>
</comment>
<dbReference type="SUPFAM" id="SSF82808">
    <property type="entry name" value="Replication modulator SeqA, C-terminal DNA-binding domain"/>
    <property type="match status" value="1"/>
</dbReference>
<comment type="subcellular location">
    <subcellularLocation>
        <location evidence="1 2">Cytoplasm</location>
    </subcellularLocation>
</comment>
<comment type="similarity">
    <text evidence="1 2">Belongs to the SeqA family.</text>
</comment>
<organism evidence="3 4">
    <name type="scientific">Mergibacter septicus</name>
    <dbReference type="NCBI Taxonomy" id="221402"/>
    <lineage>
        <taxon>Bacteria</taxon>
        <taxon>Pseudomonadati</taxon>
        <taxon>Pseudomonadota</taxon>
        <taxon>Gammaproteobacteria</taxon>
        <taxon>Pasteurellales</taxon>
        <taxon>Pasteurellaceae</taxon>
        <taxon>Mergibacter</taxon>
    </lineage>
</organism>
<dbReference type="Proteomes" id="UP000955338">
    <property type="component" value="Chromosome"/>
</dbReference>
<gene>
    <name evidence="1" type="primary">seqA</name>
    <name evidence="3" type="ORF">CEP48_02775</name>
</gene>
<proteinExistence type="inferred from homology"/>
<dbReference type="InterPro" id="IPR026577">
    <property type="entry name" value="SeqA_DNA-bd_C"/>
</dbReference>
<dbReference type="GO" id="GO:0003677">
    <property type="term" value="F:DNA binding"/>
    <property type="evidence" value="ECO:0007669"/>
    <property type="project" value="UniProtKB-UniRule"/>
</dbReference>
<dbReference type="SUPFAM" id="SSF47598">
    <property type="entry name" value="Ribbon-helix-helix"/>
    <property type="match status" value="1"/>
</dbReference>
<accession>A0A8D4IZS9</accession>
<dbReference type="GO" id="GO:0005737">
    <property type="term" value="C:cytoplasm"/>
    <property type="evidence" value="ECO:0007669"/>
    <property type="project" value="UniProtKB-SubCell"/>
</dbReference>